<dbReference type="RefSeq" id="WP_025801309.1">
    <property type="nucleotide sequence ID" value="NZ_CP009706.1"/>
</dbReference>
<organism evidence="2 3">
    <name type="scientific">Hafnia alvei FB1</name>
    <dbReference type="NCBI Taxonomy" id="1453496"/>
    <lineage>
        <taxon>Bacteria</taxon>
        <taxon>Pseudomonadati</taxon>
        <taxon>Pseudomonadota</taxon>
        <taxon>Gammaproteobacteria</taxon>
        <taxon>Enterobacterales</taxon>
        <taxon>Hafniaceae</taxon>
        <taxon>Hafnia</taxon>
    </lineage>
</organism>
<dbReference type="PATRIC" id="fig|1453496.5.peg.2175"/>
<dbReference type="PANTHER" id="PTHR43617">
    <property type="entry name" value="L-AMINO ACID N-ACETYLTRANSFERASE"/>
    <property type="match status" value="1"/>
</dbReference>
<dbReference type="InterPro" id="IPR050276">
    <property type="entry name" value="MshD_Acetyltransferase"/>
</dbReference>
<evidence type="ECO:0000259" key="1">
    <source>
        <dbReference type="PROSITE" id="PS51186"/>
    </source>
</evidence>
<dbReference type="EMBL" id="CP009706">
    <property type="protein sequence ID" value="AIU72818.1"/>
    <property type="molecule type" value="Genomic_DNA"/>
</dbReference>
<feature type="domain" description="N-acetyltransferase" evidence="1">
    <location>
        <begin position="3"/>
        <end position="153"/>
    </location>
</feature>
<name>A0A097R273_HAFAL</name>
<accession>A0A097R273</accession>
<dbReference type="Gene3D" id="3.40.630.30">
    <property type="match status" value="1"/>
</dbReference>
<dbReference type="PANTHER" id="PTHR43617:SF2">
    <property type="entry name" value="UPF0039 PROTEIN SLL0451"/>
    <property type="match status" value="1"/>
</dbReference>
<dbReference type="CDD" id="cd04301">
    <property type="entry name" value="NAT_SF"/>
    <property type="match status" value="1"/>
</dbReference>
<dbReference type="AlphaFoldDB" id="A0A097R273"/>
<dbReference type="OrthoDB" id="9797178at2"/>
<sequence length="173" mass="18232">MTITLRHETPQDIDTIESVTASAFLNAEHTDHNEHLIVNALRDAGALTLSLVALDTQCLGDQHIVGHASISPVTISSGESGWYGLAPVSVVPDFQGKGIGSMLVKQILTELKSLGAAGCVLLGDPGFYGRFGFVADDSLVLLGVPAEYFQTLAFKGHVPVGTVEFHAAFSVTN</sequence>
<gene>
    <name evidence="2" type="ORF">AT03_10805</name>
</gene>
<keyword evidence="3" id="KW-1185">Reference proteome</keyword>
<keyword evidence="2" id="KW-0808">Transferase</keyword>
<dbReference type="Proteomes" id="UP000029986">
    <property type="component" value="Chromosome"/>
</dbReference>
<evidence type="ECO:0000313" key="3">
    <source>
        <dbReference type="Proteomes" id="UP000029986"/>
    </source>
</evidence>
<dbReference type="SUPFAM" id="SSF55729">
    <property type="entry name" value="Acyl-CoA N-acyltransferases (Nat)"/>
    <property type="match status" value="1"/>
</dbReference>
<dbReference type="InterPro" id="IPR016181">
    <property type="entry name" value="Acyl_CoA_acyltransferase"/>
</dbReference>
<dbReference type="PROSITE" id="PS51186">
    <property type="entry name" value="GNAT"/>
    <property type="match status" value="1"/>
</dbReference>
<dbReference type="HOGENOM" id="CLU_081840_2_0_6"/>
<proteinExistence type="predicted"/>
<reference evidence="2 3" key="1">
    <citation type="journal article" date="2014" name="Gut Pathog.">
        <title>Gene clusters of Hafnia alvei strain FB1 important in survival and pathogenesis: a draft genome perspective.</title>
        <authorList>
            <person name="Tan J.Y."/>
            <person name="Yin W.F."/>
            <person name="Chan K.G."/>
        </authorList>
    </citation>
    <scope>NUCLEOTIDE SEQUENCE [LARGE SCALE GENOMIC DNA]</scope>
    <source>
        <strain evidence="2 3">FB1</strain>
    </source>
</reference>
<dbReference type="KEGG" id="hav:AT03_10805"/>
<dbReference type="eggNOG" id="COG3153">
    <property type="taxonomic scope" value="Bacteria"/>
</dbReference>
<dbReference type="Pfam" id="PF00583">
    <property type="entry name" value="Acetyltransf_1"/>
    <property type="match status" value="1"/>
</dbReference>
<protein>
    <submittedName>
        <fullName evidence="2">GCN5 family acetyltransferase</fullName>
    </submittedName>
</protein>
<evidence type="ECO:0000313" key="2">
    <source>
        <dbReference type="EMBL" id="AIU72818.1"/>
    </source>
</evidence>
<dbReference type="GO" id="GO:0016747">
    <property type="term" value="F:acyltransferase activity, transferring groups other than amino-acyl groups"/>
    <property type="evidence" value="ECO:0007669"/>
    <property type="project" value="InterPro"/>
</dbReference>
<dbReference type="InterPro" id="IPR000182">
    <property type="entry name" value="GNAT_dom"/>
</dbReference>